<dbReference type="Pfam" id="PF01565">
    <property type="entry name" value="FAD_binding_4"/>
    <property type="match status" value="1"/>
</dbReference>
<sequence>MHLHILDINLEFNKRIIHFPVAFVHPINEIDGHSSEGYGLGDKDYYLVVDLRTLKKITVNITSQTAVVGTGNTLGSLYKEMQQYIFAFPAGVNPSVRVGRHMPGLGLLNRRFGTSSDNILDAQIVLANDTVGSKSVSYIENEFYNLILNNKEENNNSKGNETFEDFKLKSFFINSPGLSYE</sequence>
<dbReference type="EMBL" id="WTPW01000089">
    <property type="protein sequence ID" value="KAF0549649.1"/>
    <property type="molecule type" value="Genomic_DNA"/>
</dbReference>
<dbReference type="InterPro" id="IPR006094">
    <property type="entry name" value="Oxid_FAD_bind_N"/>
</dbReference>
<organism evidence="2 3">
    <name type="scientific">Gigaspora margarita</name>
    <dbReference type="NCBI Taxonomy" id="4874"/>
    <lineage>
        <taxon>Eukaryota</taxon>
        <taxon>Fungi</taxon>
        <taxon>Fungi incertae sedis</taxon>
        <taxon>Mucoromycota</taxon>
        <taxon>Glomeromycotina</taxon>
        <taxon>Glomeromycetes</taxon>
        <taxon>Diversisporales</taxon>
        <taxon>Gigasporaceae</taxon>
        <taxon>Gigaspora</taxon>
    </lineage>
</organism>
<dbReference type="InterPro" id="IPR036318">
    <property type="entry name" value="FAD-bd_PCMH-like_sf"/>
</dbReference>
<evidence type="ECO:0000313" key="3">
    <source>
        <dbReference type="Proteomes" id="UP000439903"/>
    </source>
</evidence>
<dbReference type="InterPro" id="IPR016169">
    <property type="entry name" value="FAD-bd_PCMH_sub2"/>
</dbReference>
<feature type="domain" description="FAD linked oxidase N-terminal" evidence="1">
    <location>
        <begin position="32"/>
        <end position="131"/>
    </location>
</feature>
<dbReference type="PANTHER" id="PTHR32448">
    <property type="entry name" value="OS08G0158400 PROTEIN"/>
    <property type="match status" value="1"/>
</dbReference>
<protein>
    <submittedName>
        <fullName evidence="2">FAD-binding domain-containing protein</fullName>
    </submittedName>
</protein>
<dbReference type="OrthoDB" id="415825at2759"/>
<gene>
    <name evidence="2" type="ORF">F8M41_025076</name>
</gene>
<dbReference type="Proteomes" id="UP000439903">
    <property type="component" value="Unassembled WGS sequence"/>
</dbReference>
<reference evidence="2 3" key="1">
    <citation type="journal article" date="2019" name="Environ. Microbiol.">
        <title>At the nexus of three kingdoms: the genome of the mycorrhizal fungus Gigaspora margarita provides insights into plant, endobacterial and fungal interactions.</title>
        <authorList>
            <person name="Venice F."/>
            <person name="Ghignone S."/>
            <person name="Salvioli di Fossalunga A."/>
            <person name="Amselem J."/>
            <person name="Novero M."/>
            <person name="Xianan X."/>
            <person name="Sedzielewska Toro K."/>
            <person name="Morin E."/>
            <person name="Lipzen A."/>
            <person name="Grigoriev I.V."/>
            <person name="Henrissat B."/>
            <person name="Martin F.M."/>
            <person name="Bonfante P."/>
        </authorList>
    </citation>
    <scope>NUCLEOTIDE SEQUENCE [LARGE SCALE GENOMIC DNA]</scope>
    <source>
        <strain evidence="2 3">BEG34</strain>
    </source>
</reference>
<evidence type="ECO:0000259" key="1">
    <source>
        <dbReference type="Pfam" id="PF01565"/>
    </source>
</evidence>
<dbReference type="SUPFAM" id="SSF56176">
    <property type="entry name" value="FAD-binding/transporter-associated domain-like"/>
    <property type="match status" value="1"/>
</dbReference>
<dbReference type="Gene3D" id="3.30.465.10">
    <property type="match status" value="1"/>
</dbReference>
<proteinExistence type="predicted"/>
<evidence type="ECO:0000313" key="2">
    <source>
        <dbReference type="EMBL" id="KAF0549649.1"/>
    </source>
</evidence>
<name>A0A8H4ETB9_GIGMA</name>
<comment type="caution">
    <text evidence="2">The sequence shown here is derived from an EMBL/GenBank/DDBJ whole genome shotgun (WGS) entry which is preliminary data.</text>
</comment>
<accession>A0A8H4ETB9</accession>
<dbReference type="GO" id="GO:0050660">
    <property type="term" value="F:flavin adenine dinucleotide binding"/>
    <property type="evidence" value="ECO:0007669"/>
    <property type="project" value="InterPro"/>
</dbReference>
<keyword evidence="3" id="KW-1185">Reference proteome</keyword>
<dbReference type="AlphaFoldDB" id="A0A8H4ETB9"/>